<dbReference type="EMBL" id="JAWDGP010003622">
    <property type="protein sequence ID" value="KAK3772530.1"/>
    <property type="molecule type" value="Genomic_DNA"/>
</dbReference>
<gene>
    <name evidence="1" type="ORF">RRG08_043745</name>
</gene>
<evidence type="ECO:0000313" key="1">
    <source>
        <dbReference type="EMBL" id="KAK3772530.1"/>
    </source>
</evidence>
<dbReference type="Proteomes" id="UP001283361">
    <property type="component" value="Unassembled WGS sequence"/>
</dbReference>
<name>A0AAE1DJW8_9GAST</name>
<sequence length="128" mass="14319">MNNGTGGCGFMASAFDFHKDLCGGLNPEIEVFFSYLSRLRTGEVKHCGSSYHKLSLPSFVPSSFPIPQSSDFFFPSSVSHPPHPLSWMLEKLNKILYKLHCPGEPSPVVMTTQHWLLSIKFWEKGKGV</sequence>
<protein>
    <submittedName>
        <fullName evidence="1">Uncharacterized protein</fullName>
    </submittedName>
</protein>
<keyword evidence="2" id="KW-1185">Reference proteome</keyword>
<accession>A0AAE1DJW8</accession>
<evidence type="ECO:0000313" key="2">
    <source>
        <dbReference type="Proteomes" id="UP001283361"/>
    </source>
</evidence>
<comment type="caution">
    <text evidence="1">The sequence shown here is derived from an EMBL/GenBank/DDBJ whole genome shotgun (WGS) entry which is preliminary data.</text>
</comment>
<dbReference type="AlphaFoldDB" id="A0AAE1DJW8"/>
<proteinExistence type="predicted"/>
<reference evidence="1" key="1">
    <citation type="journal article" date="2023" name="G3 (Bethesda)">
        <title>A reference genome for the long-term kleptoplast-retaining sea slug Elysia crispata morphotype clarki.</title>
        <authorList>
            <person name="Eastman K.E."/>
            <person name="Pendleton A.L."/>
            <person name="Shaikh M.A."/>
            <person name="Suttiyut T."/>
            <person name="Ogas R."/>
            <person name="Tomko P."/>
            <person name="Gavelis G."/>
            <person name="Widhalm J.R."/>
            <person name="Wisecaver J.H."/>
        </authorList>
    </citation>
    <scope>NUCLEOTIDE SEQUENCE</scope>
    <source>
        <strain evidence="1">ECLA1</strain>
    </source>
</reference>
<organism evidence="1 2">
    <name type="scientific">Elysia crispata</name>
    <name type="common">lettuce slug</name>
    <dbReference type="NCBI Taxonomy" id="231223"/>
    <lineage>
        <taxon>Eukaryota</taxon>
        <taxon>Metazoa</taxon>
        <taxon>Spiralia</taxon>
        <taxon>Lophotrochozoa</taxon>
        <taxon>Mollusca</taxon>
        <taxon>Gastropoda</taxon>
        <taxon>Heterobranchia</taxon>
        <taxon>Euthyneura</taxon>
        <taxon>Panpulmonata</taxon>
        <taxon>Sacoglossa</taxon>
        <taxon>Placobranchoidea</taxon>
        <taxon>Plakobranchidae</taxon>
        <taxon>Elysia</taxon>
    </lineage>
</organism>